<dbReference type="GO" id="GO:0005794">
    <property type="term" value="C:Golgi apparatus"/>
    <property type="evidence" value="ECO:0007669"/>
    <property type="project" value="UniProtKB-SubCell"/>
</dbReference>
<evidence type="ECO:0000256" key="8">
    <source>
        <dbReference type="SAM" id="MobiDB-lite"/>
    </source>
</evidence>
<feature type="compositionally biased region" description="Basic and acidic residues" evidence="8">
    <location>
        <begin position="863"/>
        <end position="873"/>
    </location>
</feature>
<evidence type="ECO:0000256" key="1">
    <source>
        <dbReference type="ARBA" id="ARBA00004308"/>
    </source>
</evidence>
<comment type="subcellular location">
    <subcellularLocation>
        <location evidence="1">Endomembrane system</location>
    </subcellularLocation>
    <subcellularLocation>
        <location evidence="7">Golgi apparatus</location>
    </subcellularLocation>
</comment>
<evidence type="ECO:0000256" key="4">
    <source>
        <dbReference type="ARBA" id="ARBA00022737"/>
    </source>
</evidence>
<dbReference type="GO" id="GO:0006623">
    <property type="term" value="P:protein targeting to vacuole"/>
    <property type="evidence" value="ECO:0007669"/>
    <property type="project" value="TreeGrafter"/>
</dbReference>
<keyword evidence="4" id="KW-0677">Repeat</keyword>
<dbReference type="Gene3D" id="1.25.10.10">
    <property type="entry name" value="Leucine-rich Repeat Variant"/>
    <property type="match status" value="1"/>
</dbReference>
<feature type="compositionally biased region" description="Polar residues" evidence="8">
    <location>
        <begin position="875"/>
        <end position="891"/>
    </location>
</feature>
<dbReference type="Proteomes" id="UP000834106">
    <property type="component" value="Chromosome 1"/>
</dbReference>
<evidence type="ECO:0000256" key="5">
    <source>
        <dbReference type="ARBA" id="ARBA00022927"/>
    </source>
</evidence>
<keyword evidence="3 7" id="KW-0813">Transport</keyword>
<keyword evidence="11" id="KW-1185">Reference proteome</keyword>
<keyword evidence="6" id="KW-0472">Membrane</keyword>
<keyword evidence="5 7" id="KW-0653">Protein transport</keyword>
<proteinExistence type="inferred from homology"/>
<dbReference type="GO" id="GO:0006896">
    <property type="term" value="P:Golgi to vacuole transport"/>
    <property type="evidence" value="ECO:0007669"/>
    <property type="project" value="TreeGrafter"/>
</dbReference>
<name>A0AAD1YTK3_9LAMI</name>
<dbReference type="PIRSF" id="PIRSF037092">
    <property type="entry name" value="AP3_complex_delta"/>
    <property type="match status" value="1"/>
</dbReference>
<comment type="similarity">
    <text evidence="2 7">Belongs to the adaptor complexes large subunit family.</text>
</comment>
<comment type="function">
    <text evidence="7">Part of the AP-3 complex, an adaptor-related complex which seems to be clathrin-associated. The complex is associated with the Golgi region as well as more peripheral structures. It facilitates the budding of vesicles from the Golgi membrane and may be directly involved in trafficking to the vacuole. It also function in maintaining the identity of lytic vacuoles and in regulating the transition between storage and lytic vacuoles.</text>
</comment>
<evidence type="ECO:0000256" key="2">
    <source>
        <dbReference type="ARBA" id="ARBA00006613"/>
    </source>
</evidence>
<evidence type="ECO:0000256" key="7">
    <source>
        <dbReference type="PIRNR" id="PIRNR037092"/>
    </source>
</evidence>
<feature type="compositionally biased region" description="Basic and acidic residues" evidence="8">
    <location>
        <begin position="909"/>
        <end position="923"/>
    </location>
</feature>
<evidence type="ECO:0000313" key="10">
    <source>
        <dbReference type="EMBL" id="CAI9754567.1"/>
    </source>
</evidence>
<dbReference type="InterPro" id="IPR002553">
    <property type="entry name" value="Clathrin/coatomer_adapt-like_N"/>
</dbReference>
<feature type="region of interest" description="Disordered" evidence="8">
    <location>
        <begin position="552"/>
        <end position="575"/>
    </location>
</feature>
<comment type="subunit">
    <text evidence="7">Adaptor protein complex 3 (AP-3) is a heterotetramer.</text>
</comment>
<evidence type="ECO:0000313" key="11">
    <source>
        <dbReference type="Proteomes" id="UP000834106"/>
    </source>
</evidence>
<accession>A0AAD1YTK3</accession>
<feature type="compositionally biased region" description="Basic residues" evidence="8">
    <location>
        <begin position="892"/>
        <end position="908"/>
    </location>
</feature>
<evidence type="ECO:0000256" key="6">
    <source>
        <dbReference type="ARBA" id="ARBA00023136"/>
    </source>
</evidence>
<feature type="compositionally biased region" description="Low complexity" evidence="8">
    <location>
        <begin position="843"/>
        <end position="857"/>
    </location>
</feature>
<reference evidence="10" key="1">
    <citation type="submission" date="2023-05" db="EMBL/GenBank/DDBJ databases">
        <authorList>
            <person name="Huff M."/>
        </authorList>
    </citation>
    <scope>NUCLEOTIDE SEQUENCE</scope>
</reference>
<sequence length="1001" mass="111822">MDSLFQRSLDDLIKGLRLSPAGGEAAFIAKSIDEIRREIKSTDSQTKATALQKLTYLHSLHGVDMSWAAFPAVELSSSAVHAHKRLALLSASLSFSPTTDVILLLTHQLRKDFSSSSPHDVSLALSTLSSISTPDLSRDLTPELFTLLNSSKNFVKKKAILAILRIFEQYPEAVRVCFKRIVENLESSDMGVLSATVGLFCELTVKEPRSYLPLAPEFYKILVDSRNNWVLIKVLKIFAKLAPLEPRLAKRIVEPICEHLRRTGAKSLAFECVNTIVTSLSEYEPAVKLAVMKIQEFLLESDPNLNYLGLQALTIVAVKHSWAVLENKEVVIKSLDDVDVNIKLEALQLVMTMVSEDNVAEICKVLISYALKSDPEFCNEILGSILSTCSRNLYEVIADFDWYISLLGEMSRIPHCRKGEEIETQLIDIGMRVKDVRPQLVHVSRGLLIDPALLGNLYIHKVLSAAAFLSGEYVEFSRNLLELMESLLQPRTCLLPPPIRAVYIQSVFKVLTFCLYSSLSSGDDALYPSKLTDLVLKEDFQGSSETVTSALISDSDLDDGLNPRSSHQPTGNGEDIMITHEQTSPASSKKQQLTQKSIMNLVNLVETNLGQVAGSHEVEIQERASNVLGMIELIKPRIHNSMDESEGDKIKGELRASDMMKLMFDAFSGELGPVSVSAQKRVPIPDGLVLKESLSDIEAISNDIKLPVSSSFSLVRSHTVTNGTTIPEQLSKEEYEPSSESTSLLAEHRKRHELYYLPSESKEMISNDYPPAHEHRDEAIDEADDLVKLTKQSLDLRKKRNQAKPRPAVVKLDDGEEAHIAAKKPELNDDLISGAVREVLLGNEAASSSSKSKSSNKASKKREKNELTIDRPFESNMTVTNTVASEPGNASSRRHKHHSDGKEKKRPSSKKEKKEHDHKDKQKSDHRHALLSLRPLKNGVIFHHVLPLSIVKFDMKNGRFYQMFLWERLKGRDFYVKMDPECVEFCKAVPVHGLHFCHRNG</sequence>
<evidence type="ECO:0000256" key="3">
    <source>
        <dbReference type="ARBA" id="ARBA00022448"/>
    </source>
</evidence>
<dbReference type="GO" id="GO:0010008">
    <property type="term" value="C:endosome membrane"/>
    <property type="evidence" value="ECO:0007669"/>
    <property type="project" value="TreeGrafter"/>
</dbReference>
<dbReference type="PANTHER" id="PTHR22781">
    <property type="entry name" value="DELTA ADAPTIN-RELATED"/>
    <property type="match status" value="1"/>
</dbReference>
<dbReference type="GO" id="GO:0030123">
    <property type="term" value="C:AP-3 adaptor complex"/>
    <property type="evidence" value="ECO:0007669"/>
    <property type="project" value="InterPro"/>
</dbReference>
<dbReference type="AlphaFoldDB" id="A0AAD1YTK3"/>
<feature type="region of interest" description="Disordered" evidence="8">
    <location>
        <begin position="843"/>
        <end position="928"/>
    </location>
</feature>
<feature type="region of interest" description="Disordered" evidence="8">
    <location>
        <begin position="725"/>
        <end position="744"/>
    </location>
</feature>
<dbReference type="PANTHER" id="PTHR22781:SF12">
    <property type="entry name" value="AP-3 COMPLEX SUBUNIT DELTA-1"/>
    <property type="match status" value="1"/>
</dbReference>
<dbReference type="InterPro" id="IPR011989">
    <property type="entry name" value="ARM-like"/>
</dbReference>
<dbReference type="InterPro" id="IPR017105">
    <property type="entry name" value="AP3_complex_dsu"/>
</dbReference>
<keyword evidence="7" id="KW-0333">Golgi apparatus</keyword>
<dbReference type="EMBL" id="OU503036">
    <property type="protein sequence ID" value="CAI9754567.1"/>
    <property type="molecule type" value="Genomic_DNA"/>
</dbReference>
<protein>
    <recommendedName>
        <fullName evidence="7">AP-3 complex subunit delta</fullName>
    </recommendedName>
</protein>
<dbReference type="SUPFAM" id="SSF48371">
    <property type="entry name" value="ARM repeat"/>
    <property type="match status" value="1"/>
</dbReference>
<evidence type="ECO:0000259" key="9">
    <source>
        <dbReference type="Pfam" id="PF01602"/>
    </source>
</evidence>
<dbReference type="InterPro" id="IPR016024">
    <property type="entry name" value="ARM-type_fold"/>
</dbReference>
<organism evidence="10 11">
    <name type="scientific">Fraxinus pennsylvanica</name>
    <dbReference type="NCBI Taxonomy" id="56036"/>
    <lineage>
        <taxon>Eukaryota</taxon>
        <taxon>Viridiplantae</taxon>
        <taxon>Streptophyta</taxon>
        <taxon>Embryophyta</taxon>
        <taxon>Tracheophyta</taxon>
        <taxon>Spermatophyta</taxon>
        <taxon>Magnoliopsida</taxon>
        <taxon>eudicotyledons</taxon>
        <taxon>Gunneridae</taxon>
        <taxon>Pentapetalae</taxon>
        <taxon>asterids</taxon>
        <taxon>lamiids</taxon>
        <taxon>Lamiales</taxon>
        <taxon>Oleaceae</taxon>
        <taxon>Oleeae</taxon>
        <taxon>Fraxinus</taxon>
    </lineage>
</organism>
<gene>
    <name evidence="10" type="ORF">FPE_LOCUS1998</name>
</gene>
<feature type="domain" description="Clathrin/coatomer adaptor adaptin-like N-terminal" evidence="9">
    <location>
        <begin position="25"/>
        <end position="489"/>
    </location>
</feature>
<dbReference type="Pfam" id="PF01602">
    <property type="entry name" value="Adaptin_N"/>
    <property type="match status" value="1"/>
</dbReference>